<name>A0A846MY48_9PROT</name>
<dbReference type="Proteomes" id="UP000570514">
    <property type="component" value="Unassembled WGS sequence"/>
</dbReference>
<dbReference type="RefSeq" id="WP_208414355.1">
    <property type="nucleotide sequence ID" value="NZ_BAAADC010000001.1"/>
</dbReference>
<dbReference type="EMBL" id="JAASRM010000001">
    <property type="protein sequence ID" value="NIK88544.1"/>
    <property type="molecule type" value="Genomic_DNA"/>
</dbReference>
<dbReference type="AlphaFoldDB" id="A0A846MY48"/>
<dbReference type="PANTHER" id="PTHR10094">
    <property type="entry name" value="STEROL CARRIER PROTEIN 2 SCP-2 FAMILY PROTEIN"/>
    <property type="match status" value="1"/>
</dbReference>
<dbReference type="InterPro" id="IPR003033">
    <property type="entry name" value="SCP2_sterol-bd_dom"/>
</dbReference>
<protein>
    <submittedName>
        <fullName evidence="2">Putative sterol carrier protein</fullName>
    </submittedName>
</protein>
<dbReference type="Gene3D" id="3.30.1050.10">
    <property type="entry name" value="SCP2 sterol-binding domain"/>
    <property type="match status" value="1"/>
</dbReference>
<gene>
    <name evidence="2" type="ORF">FHS83_001862</name>
</gene>
<comment type="caution">
    <text evidence="2">The sequence shown here is derived from an EMBL/GenBank/DDBJ whole genome shotgun (WGS) entry which is preliminary data.</text>
</comment>
<dbReference type="Pfam" id="PF02036">
    <property type="entry name" value="SCP2"/>
    <property type="match status" value="1"/>
</dbReference>
<reference evidence="2 3" key="1">
    <citation type="submission" date="2020-03" db="EMBL/GenBank/DDBJ databases">
        <title>Genomic Encyclopedia of Type Strains, Phase IV (KMG-IV): sequencing the most valuable type-strain genomes for metagenomic binning, comparative biology and taxonomic classification.</title>
        <authorList>
            <person name="Goeker M."/>
        </authorList>
    </citation>
    <scope>NUCLEOTIDE SEQUENCE [LARGE SCALE GENOMIC DNA]</scope>
    <source>
        <strain evidence="2 3">DSM 19867</strain>
    </source>
</reference>
<evidence type="ECO:0000313" key="3">
    <source>
        <dbReference type="Proteomes" id="UP000570514"/>
    </source>
</evidence>
<dbReference type="GO" id="GO:0005829">
    <property type="term" value="C:cytosol"/>
    <property type="evidence" value="ECO:0007669"/>
    <property type="project" value="TreeGrafter"/>
</dbReference>
<dbReference type="PANTHER" id="PTHR10094:SF25">
    <property type="entry name" value="SCP2 STEROL-BINDING DOMAIN-CONTAINING PROTEIN 1"/>
    <property type="match status" value="1"/>
</dbReference>
<proteinExistence type="predicted"/>
<evidence type="ECO:0000313" key="2">
    <source>
        <dbReference type="EMBL" id="NIK88544.1"/>
    </source>
</evidence>
<evidence type="ECO:0000259" key="1">
    <source>
        <dbReference type="Pfam" id="PF02036"/>
    </source>
</evidence>
<dbReference type="InterPro" id="IPR036527">
    <property type="entry name" value="SCP2_sterol-bd_dom_sf"/>
</dbReference>
<sequence>MDARVAEIITAMGSHLGTNSGLGGTLKFEFGDPGSVFIDGVSEPNTVSDGLGKNADCTITMSLETFEKLIARQLDPTSAFMQGKLRVAGDMGLAMKLGPLLQRSAG</sequence>
<keyword evidence="3" id="KW-1185">Reference proteome</keyword>
<accession>A0A846MY48</accession>
<organism evidence="2 3">
    <name type="scientific">Rhizomicrobium palustre</name>
    <dbReference type="NCBI Taxonomy" id="189966"/>
    <lineage>
        <taxon>Bacteria</taxon>
        <taxon>Pseudomonadati</taxon>
        <taxon>Pseudomonadota</taxon>
        <taxon>Alphaproteobacteria</taxon>
        <taxon>Micropepsales</taxon>
        <taxon>Micropepsaceae</taxon>
        <taxon>Rhizomicrobium</taxon>
    </lineage>
</organism>
<feature type="domain" description="SCP2" evidence="1">
    <location>
        <begin position="21"/>
        <end position="102"/>
    </location>
</feature>
<dbReference type="SUPFAM" id="SSF55718">
    <property type="entry name" value="SCP-like"/>
    <property type="match status" value="1"/>
</dbReference>